<dbReference type="Pfam" id="PF01799">
    <property type="entry name" value="Fer2_2"/>
    <property type="match status" value="1"/>
</dbReference>
<evidence type="ECO:0000313" key="3">
    <source>
        <dbReference type="Proteomes" id="UP000553963"/>
    </source>
</evidence>
<accession>A0A840ASS5</accession>
<dbReference type="PANTHER" id="PTHR47495:SF2">
    <property type="entry name" value="ALDEHYDE DEHYDROGENASE"/>
    <property type="match status" value="1"/>
</dbReference>
<dbReference type="Pfam" id="PF00111">
    <property type="entry name" value="Fer2"/>
    <property type="match status" value="1"/>
</dbReference>
<reference evidence="2 3" key="1">
    <citation type="submission" date="2020-08" db="EMBL/GenBank/DDBJ databases">
        <title>Genomic Encyclopedia of Type Strains, Phase IV (KMG-IV): sequencing the most valuable type-strain genomes for metagenomic binning, comparative biology and taxonomic classification.</title>
        <authorList>
            <person name="Goeker M."/>
        </authorList>
    </citation>
    <scope>NUCLEOTIDE SEQUENCE [LARGE SCALE GENOMIC DNA]</scope>
    <source>
        <strain evidence="2 3">DSM 25966</strain>
    </source>
</reference>
<dbReference type="InterPro" id="IPR001041">
    <property type="entry name" value="2Fe-2S_ferredoxin-type"/>
</dbReference>
<dbReference type="InterPro" id="IPR036010">
    <property type="entry name" value="2Fe-2S_ferredoxin-like_sf"/>
</dbReference>
<dbReference type="AlphaFoldDB" id="A0A840ASS5"/>
<feature type="domain" description="2Fe-2S ferredoxin-type" evidence="1">
    <location>
        <begin position="393"/>
        <end position="469"/>
    </location>
</feature>
<dbReference type="Pfam" id="PF02738">
    <property type="entry name" value="MoCoBD_1"/>
    <property type="match status" value="1"/>
</dbReference>
<dbReference type="Proteomes" id="UP000553963">
    <property type="component" value="Unassembled WGS sequence"/>
</dbReference>
<dbReference type="EMBL" id="JACIDS010000004">
    <property type="protein sequence ID" value="MBB3932278.1"/>
    <property type="molecule type" value="Genomic_DNA"/>
</dbReference>
<dbReference type="InterPro" id="IPR036884">
    <property type="entry name" value="2Fe-2S-bd_dom_sf"/>
</dbReference>
<dbReference type="SUPFAM" id="SSF56003">
    <property type="entry name" value="Molybdenum cofactor-binding domain"/>
    <property type="match status" value="1"/>
</dbReference>
<dbReference type="InterPro" id="IPR052516">
    <property type="entry name" value="N-heterocyclic_Hydroxylase"/>
</dbReference>
<dbReference type="Gene3D" id="3.10.20.30">
    <property type="match status" value="1"/>
</dbReference>
<dbReference type="GO" id="GO:0051536">
    <property type="term" value="F:iron-sulfur cluster binding"/>
    <property type="evidence" value="ECO:0007669"/>
    <property type="project" value="InterPro"/>
</dbReference>
<dbReference type="PANTHER" id="PTHR47495">
    <property type="entry name" value="ALDEHYDE DEHYDROGENASE"/>
    <property type="match status" value="1"/>
</dbReference>
<dbReference type="InterPro" id="IPR046867">
    <property type="entry name" value="AldOxase/xan_DH_MoCoBD2"/>
</dbReference>
<dbReference type="Pfam" id="PF20256">
    <property type="entry name" value="MoCoBD_2"/>
    <property type="match status" value="1"/>
</dbReference>
<dbReference type="Gene3D" id="3.30.365.10">
    <property type="entry name" value="Aldehyde oxidase/xanthine dehydrogenase, molybdopterin binding domain"/>
    <property type="match status" value="3"/>
</dbReference>
<organism evidence="2 3">
    <name type="scientific">Kaistia hirudinis</name>
    <dbReference type="NCBI Taxonomy" id="1293440"/>
    <lineage>
        <taxon>Bacteria</taxon>
        <taxon>Pseudomonadati</taxon>
        <taxon>Pseudomonadota</taxon>
        <taxon>Alphaproteobacteria</taxon>
        <taxon>Hyphomicrobiales</taxon>
        <taxon>Kaistiaceae</taxon>
        <taxon>Kaistia</taxon>
    </lineage>
</organism>
<gene>
    <name evidence="2" type="ORF">GGR25_003336</name>
</gene>
<dbReference type="InterPro" id="IPR008274">
    <property type="entry name" value="AldOxase/xan_DH_MoCoBD1"/>
</dbReference>
<dbReference type="SUPFAM" id="SSF54292">
    <property type="entry name" value="2Fe-2S ferredoxin-like"/>
    <property type="match status" value="1"/>
</dbReference>
<dbReference type="InterPro" id="IPR012675">
    <property type="entry name" value="Beta-grasp_dom_sf"/>
</dbReference>
<name>A0A840ASS5_9HYPH</name>
<evidence type="ECO:0000259" key="1">
    <source>
        <dbReference type="PROSITE" id="PS51085"/>
    </source>
</evidence>
<sequence>MNATAVVRDDGFEVWAPTQAPEEALRVAAAITGMPVETGRLHPTQMGGGFGRRLHSDAIAQAVAVAKTMRGTPVKLVWSREETMRHGIYRQSAMVRMRAGFNANGRLAAWTHRISGQTKDDSHAMVNSTYGADSILFSIPNILVDWAAEPLGVPVGLMRGVGNSIDVFAIQSFLGELAHQAGSDAYRFQRALLDPATTPPEVPLLEFDQPLPSAERAGRLRAVLDEAAKRSNWDTPMPRGRGRGIAAHEYQGGFYAVVVEVTLDGHGSLKVDRVLVVADVGMLGNPRNAEAQVEGGVAFGLSSALYGRISFEDGMVQQGNFDTYELLRADAMPDVQIHWITDRQFWGDVSQGAVSVVPPALTNAIYDAWRAANPQAARLRSRPLAARDMMAVRKINLSINGEQHSAEVDEDTPLLWVLRDVFGLVGTKYGCGIGACGCCTVHIDGEAAFACLTPIGSLEGRNVRTIEGLSPDGTHPLQRAWIEEQVPQCGYCQSGQLMRAAALLAHNNAPTREEIIAEMHANLCRCGTYQRIVKAIERAGALIRGATIRPDESRSSG</sequence>
<evidence type="ECO:0000313" key="2">
    <source>
        <dbReference type="EMBL" id="MBB3932278.1"/>
    </source>
</evidence>
<protein>
    <submittedName>
        <fullName evidence="2">Aerobic-type carbon monoxide dehydrogenase small subunit (CoxS/CutS family)</fullName>
    </submittedName>
</protein>
<dbReference type="Gene3D" id="1.10.150.120">
    <property type="entry name" value="[2Fe-2S]-binding domain"/>
    <property type="match status" value="1"/>
</dbReference>
<dbReference type="InterPro" id="IPR037165">
    <property type="entry name" value="AldOxase/xan_DH_Mopterin-bd_sf"/>
</dbReference>
<dbReference type="GO" id="GO:0016491">
    <property type="term" value="F:oxidoreductase activity"/>
    <property type="evidence" value="ECO:0007669"/>
    <property type="project" value="InterPro"/>
</dbReference>
<proteinExistence type="predicted"/>
<dbReference type="PROSITE" id="PS51085">
    <property type="entry name" value="2FE2S_FER_2"/>
    <property type="match status" value="1"/>
</dbReference>
<dbReference type="GO" id="GO:0046872">
    <property type="term" value="F:metal ion binding"/>
    <property type="evidence" value="ECO:0007669"/>
    <property type="project" value="InterPro"/>
</dbReference>
<keyword evidence="3" id="KW-1185">Reference proteome</keyword>
<comment type="caution">
    <text evidence="2">The sequence shown here is derived from an EMBL/GenBank/DDBJ whole genome shotgun (WGS) entry which is preliminary data.</text>
</comment>
<dbReference type="InterPro" id="IPR002888">
    <property type="entry name" value="2Fe-2S-bd"/>
</dbReference>
<dbReference type="SUPFAM" id="SSF47741">
    <property type="entry name" value="CO dehydrogenase ISP C-domain like"/>
    <property type="match status" value="1"/>
</dbReference>